<evidence type="ECO:0000313" key="5">
    <source>
        <dbReference type="Proteomes" id="UP000235388"/>
    </source>
</evidence>
<evidence type="ECO:0000256" key="1">
    <source>
        <dbReference type="PROSITE-ProRule" id="PRU00325"/>
    </source>
</evidence>
<gene>
    <name evidence="4" type="ORF">PCANC_25419</name>
</gene>
<evidence type="ECO:0000256" key="2">
    <source>
        <dbReference type="SAM" id="MobiDB-lite"/>
    </source>
</evidence>
<feature type="compositionally biased region" description="Low complexity" evidence="2">
    <location>
        <begin position="596"/>
        <end position="606"/>
    </location>
</feature>
<name>A0A2N5TM67_9BASI</name>
<dbReference type="GO" id="GO:0008270">
    <property type="term" value="F:zinc ion binding"/>
    <property type="evidence" value="ECO:0007669"/>
    <property type="project" value="UniProtKB-KW"/>
</dbReference>
<keyword evidence="1" id="KW-0863">Zinc-finger</keyword>
<reference evidence="4 5" key="1">
    <citation type="submission" date="2017-11" db="EMBL/GenBank/DDBJ databases">
        <title>De novo assembly and phasing of dikaryotic genomes from two isolates of Puccinia coronata f. sp. avenae, the causal agent of oat crown rust.</title>
        <authorList>
            <person name="Miller M.E."/>
            <person name="Zhang Y."/>
            <person name="Omidvar V."/>
            <person name="Sperschneider J."/>
            <person name="Schwessinger B."/>
            <person name="Raley C."/>
            <person name="Palmer J.M."/>
            <person name="Garnica D."/>
            <person name="Upadhyaya N."/>
            <person name="Rathjen J."/>
            <person name="Taylor J.M."/>
            <person name="Park R.F."/>
            <person name="Dodds P.N."/>
            <person name="Hirsch C.D."/>
            <person name="Kianian S.F."/>
            <person name="Figueroa M."/>
        </authorList>
    </citation>
    <scope>NUCLEOTIDE SEQUENCE [LARGE SCALE GENOMIC DNA]</scope>
    <source>
        <strain evidence="4">12NC29</strain>
    </source>
</reference>
<accession>A0A2N5TM67</accession>
<dbReference type="Proteomes" id="UP000235388">
    <property type="component" value="Unassembled WGS sequence"/>
</dbReference>
<proteinExistence type="predicted"/>
<dbReference type="PROSITE" id="PS50966">
    <property type="entry name" value="ZF_SWIM"/>
    <property type="match status" value="1"/>
</dbReference>
<feature type="domain" description="SWIM-type" evidence="3">
    <location>
        <begin position="524"/>
        <end position="564"/>
    </location>
</feature>
<dbReference type="PANTHER" id="PTHR48159">
    <property type="entry name" value="MULE DOMAIN-CONTAINING PROTEIN"/>
    <property type="match status" value="1"/>
</dbReference>
<keyword evidence="1" id="KW-0479">Metal-binding</keyword>
<protein>
    <recommendedName>
        <fullName evidence="3">SWIM-type domain-containing protein</fullName>
    </recommendedName>
</protein>
<sequence>MSSPSFTLIPHFHPNTSPETFPMVSDINTVLPTPSIYEVPVPLGTKSAPNALRLVRDVSVSSPHFATSPFRFTIPGDGIVDALRFVESMCLGMRWNKKKHTFHREEALNRTGSGPQPECTFNLEYECPCHGFAKPVEDTRRIHQVSVRCGCRARFFVINHIETGSLRVTWFWEHNHEPNSVSQMINGRISVQLDKWLTDRVDAGMKWSQIGRLIKTPNILNMTSETLKPEGLAFLYDRVRYLIKTRATPESRHHHNVFLSLSKWSVALTRNGWHMLVDIKDSEDFIFAFQSPWQRRMLYDYGSNMVMVDSTHNTVDNYFLKDGHKCKLFTVLIRDPVTGKGVPIAWAFTALATEIQARTLSVMSDCAISIANSVEMVYADLGSQAPKHYWCVFHILKAFVAQAKIHLRDQAPDAIKSFRTILYGSANPPDPSFSTGCDGDRFACFQTAHQGIHTNNFVEAWHRVLKDQYLHKQRRRINDSISGSAKRKADEYTVEMMELLGIIMFKLRDVFIVTSFSNPTTGVYQLRFSQGGAREYRIVDCTCPYFKRFGSACKHMFCLGHHHRMLVVEQPTQESESGAAQPGSTSGTKDSQHSETSVTSVAASASPGADQEAHDLVISWTSKPRPSKRKLANTALEAEDERTPPPQLRPSGLQGEPDLTTDLPDPLFLQTPSRTGNEPPEPESERLAANKRLEESGRLALKKSLGILKKIQNRQDFVATLHRSPSRTSCCPPVRFWP</sequence>
<keyword evidence="5" id="KW-1185">Reference proteome</keyword>
<organism evidence="4 5">
    <name type="scientific">Puccinia coronata f. sp. avenae</name>
    <dbReference type="NCBI Taxonomy" id="200324"/>
    <lineage>
        <taxon>Eukaryota</taxon>
        <taxon>Fungi</taxon>
        <taxon>Dikarya</taxon>
        <taxon>Basidiomycota</taxon>
        <taxon>Pucciniomycotina</taxon>
        <taxon>Pucciniomycetes</taxon>
        <taxon>Pucciniales</taxon>
        <taxon>Pucciniaceae</taxon>
        <taxon>Puccinia</taxon>
    </lineage>
</organism>
<evidence type="ECO:0000313" key="4">
    <source>
        <dbReference type="EMBL" id="PLW26572.1"/>
    </source>
</evidence>
<dbReference type="EMBL" id="PGCJ01000534">
    <property type="protein sequence ID" value="PLW26572.1"/>
    <property type="molecule type" value="Genomic_DNA"/>
</dbReference>
<dbReference type="PANTHER" id="PTHR48159:SF1">
    <property type="entry name" value="MEMBRANE-ASSOCIATED GIANT PROTEIN ANTIGEN, PUTATIVE-RELATED"/>
    <property type="match status" value="1"/>
</dbReference>
<evidence type="ECO:0000259" key="3">
    <source>
        <dbReference type="PROSITE" id="PS50966"/>
    </source>
</evidence>
<feature type="compositionally biased region" description="Low complexity" evidence="2">
    <location>
        <begin position="657"/>
        <end position="672"/>
    </location>
</feature>
<dbReference type="InterPro" id="IPR007527">
    <property type="entry name" value="Znf_SWIM"/>
</dbReference>
<keyword evidence="1" id="KW-0862">Zinc</keyword>
<comment type="caution">
    <text evidence="4">The sequence shown here is derived from an EMBL/GenBank/DDBJ whole genome shotgun (WGS) entry which is preliminary data.</text>
</comment>
<feature type="region of interest" description="Disordered" evidence="2">
    <location>
        <begin position="570"/>
        <end position="685"/>
    </location>
</feature>
<dbReference type="AlphaFoldDB" id="A0A2N5TM67"/>
<feature type="compositionally biased region" description="Polar residues" evidence="2">
    <location>
        <begin position="570"/>
        <end position="589"/>
    </location>
</feature>
<dbReference type="OrthoDB" id="2505909at2759"/>
<dbReference type="STRING" id="200324.A0A2N5TM67"/>